<dbReference type="PANTHER" id="PTHR19328">
    <property type="entry name" value="HEDGEHOG-INTERACTING PROTEIN"/>
    <property type="match status" value="1"/>
</dbReference>
<evidence type="ECO:0000313" key="2">
    <source>
        <dbReference type="EMBL" id="TCN56289.1"/>
    </source>
</evidence>
<evidence type="ECO:0000313" key="5">
    <source>
        <dbReference type="Proteomes" id="UP000298340"/>
    </source>
</evidence>
<sequence length="424" mass="46684">MKIIKQISSGILLLLFTACHGQVKKEEKEALAKQPANIVKTAIGEITLPPPYATESKTNNSRVLKWPEGKTPIAPAGFTVSKFADGLENPRWTYIAPNNDIFIVESGTRTSKNQITVFRDADKDGKFETRNIFISGLNRPFGMLVLKDFFYIANTDGLYRYPYKNNPLKLETQGTKIVELPAGGYNNHWTRNLLANPDGTKIYISVGSGSNVGENGMDKEVRRAAILEINPDGTGEKIYASGIRNPVGMDWNPANGELWTAVNERDELGDELVPDYATSVKKDGFYGWPYSYYGNILDPRMKGERKDLAAKAIVPDVPVGAHTASLGLAFYNKDAFPKKYKNGIFIGQHGSWNRAKISGYKVIFVPFANGKPSGKPEDFLTGFVADEAKAEVYGRPVAVTVMNDGALLVNDDSGNTIWKVTANK</sequence>
<keyword evidence="4" id="KW-1185">Reference proteome</keyword>
<dbReference type="PANTHER" id="PTHR19328:SF55">
    <property type="entry name" value="BLR6566 PROTEIN"/>
    <property type="match status" value="1"/>
</dbReference>
<protein>
    <submittedName>
        <fullName evidence="2">Glucose/arabinose dehydrogenase</fullName>
    </submittedName>
    <submittedName>
        <fullName evidence="3">Sorbosone dehydrogenase family protein</fullName>
    </submittedName>
</protein>
<evidence type="ECO:0000313" key="4">
    <source>
        <dbReference type="Proteomes" id="UP000295270"/>
    </source>
</evidence>
<dbReference type="InterPro" id="IPR054539">
    <property type="entry name" value="Beta-prop_PDH"/>
</dbReference>
<reference evidence="2 4" key="1">
    <citation type="journal article" date="2015" name="Stand. Genomic Sci.">
        <title>Genomic Encyclopedia of Bacterial and Archaeal Type Strains, Phase III: the genomes of soil and plant-associated and newly described type strains.</title>
        <authorList>
            <person name="Whitman W.B."/>
            <person name="Woyke T."/>
            <person name="Klenk H.P."/>
            <person name="Zhou Y."/>
            <person name="Lilburn T.G."/>
            <person name="Beck B.J."/>
            <person name="De Vos P."/>
            <person name="Vandamme P."/>
            <person name="Eisen J.A."/>
            <person name="Garrity G."/>
            <person name="Hugenholtz P."/>
            <person name="Kyrpides N.C."/>
        </authorList>
    </citation>
    <scope>NUCLEOTIDE SEQUENCE [LARGE SCALE GENOMIC DNA]</scope>
    <source>
        <strain evidence="2 4">P5626</strain>
    </source>
</reference>
<accession>A0A4Y7UBC6</accession>
<gene>
    <name evidence="3" type="ORF">D0809_14235</name>
    <name evidence="2" type="ORF">EV142_10564</name>
</gene>
<reference evidence="3 5" key="2">
    <citation type="journal article" date="2018" name="Syst. Appl. Microbiol.">
        <title>Flavobacterium circumlabens sp. nov. and Flavobacterium cupreum sp. nov., two psychrotrophic species isolated from Antarctic environmental samples.</title>
        <authorList>
            <person name="Kralova S."/>
            <person name="Busse H.J."/>
            <person name="Svec P."/>
            <person name="Maslanova I."/>
            <person name="Stankova E."/>
            <person name="Bartak M."/>
            <person name="Sedlacek I."/>
        </authorList>
    </citation>
    <scope>NUCLEOTIDE SEQUENCE [LARGE SCALE GENOMIC DNA]</scope>
    <source>
        <strain evidence="3 5">CCM 8828</strain>
    </source>
</reference>
<dbReference type="Proteomes" id="UP000295270">
    <property type="component" value="Unassembled WGS sequence"/>
</dbReference>
<dbReference type="InterPro" id="IPR011041">
    <property type="entry name" value="Quinoprot_gluc/sorb_DH_b-prop"/>
</dbReference>
<dbReference type="OrthoDB" id="9811395at2"/>
<name>A0A4Y7UBC6_9FLAO</name>
<feature type="domain" description="Pyrroloquinoline quinone-dependent pyranose dehydrogenase beta-propeller" evidence="1">
    <location>
        <begin position="310"/>
        <end position="421"/>
    </location>
</feature>
<reference evidence="2" key="3">
    <citation type="submission" date="2019-03" db="EMBL/GenBank/DDBJ databases">
        <authorList>
            <person name="Whitman W."/>
            <person name="Huntemann M."/>
            <person name="Clum A."/>
            <person name="Pillay M."/>
            <person name="Palaniappan K."/>
            <person name="Varghese N."/>
            <person name="Mikhailova N."/>
            <person name="Stamatis D."/>
            <person name="Reddy T."/>
            <person name="Daum C."/>
            <person name="Shapiro N."/>
            <person name="Ivanova N."/>
            <person name="Kyrpides N."/>
            <person name="Woyke T."/>
        </authorList>
    </citation>
    <scope>NUCLEOTIDE SEQUENCE</scope>
    <source>
        <strain evidence="2">P5626</strain>
    </source>
</reference>
<proteinExistence type="predicted"/>
<dbReference type="SUPFAM" id="SSF50952">
    <property type="entry name" value="Soluble quinoprotein glucose dehydrogenase"/>
    <property type="match status" value="1"/>
</dbReference>
<evidence type="ECO:0000259" key="1">
    <source>
        <dbReference type="Pfam" id="PF22807"/>
    </source>
</evidence>
<organism evidence="3 5">
    <name type="scientific">Flavobacterium circumlabens</name>
    <dbReference type="NCBI Taxonomy" id="2133765"/>
    <lineage>
        <taxon>Bacteria</taxon>
        <taxon>Pseudomonadati</taxon>
        <taxon>Bacteroidota</taxon>
        <taxon>Flavobacteriia</taxon>
        <taxon>Flavobacteriales</taxon>
        <taxon>Flavobacteriaceae</taxon>
        <taxon>Flavobacterium</taxon>
    </lineage>
</organism>
<dbReference type="PROSITE" id="PS51257">
    <property type="entry name" value="PROKAR_LIPOPROTEIN"/>
    <property type="match status" value="1"/>
</dbReference>
<dbReference type="EMBL" id="SLWA01000005">
    <property type="protein sequence ID" value="TCN56289.1"/>
    <property type="molecule type" value="Genomic_DNA"/>
</dbReference>
<dbReference type="EMBL" id="QWDN01000005">
    <property type="protein sequence ID" value="TEB43328.1"/>
    <property type="molecule type" value="Genomic_DNA"/>
</dbReference>
<dbReference type="Proteomes" id="UP000298340">
    <property type="component" value="Unassembled WGS sequence"/>
</dbReference>
<dbReference type="Pfam" id="PF22807">
    <property type="entry name" value="TrAA12"/>
    <property type="match status" value="2"/>
</dbReference>
<dbReference type="InterPro" id="IPR011042">
    <property type="entry name" value="6-blade_b-propeller_TolB-like"/>
</dbReference>
<dbReference type="RefSeq" id="WP_132036330.1">
    <property type="nucleotide sequence ID" value="NZ_JBDSHJ010000058.1"/>
</dbReference>
<comment type="caution">
    <text evidence="3">The sequence shown here is derived from an EMBL/GenBank/DDBJ whole genome shotgun (WGS) entry which is preliminary data.</text>
</comment>
<dbReference type="AlphaFoldDB" id="A0A4Y7UBC6"/>
<feature type="domain" description="Pyrroloquinoline quinone-dependent pyranose dehydrogenase beta-propeller" evidence="1">
    <location>
        <begin position="74"/>
        <end position="269"/>
    </location>
</feature>
<dbReference type="Gene3D" id="2.120.10.30">
    <property type="entry name" value="TolB, C-terminal domain"/>
    <property type="match status" value="1"/>
</dbReference>
<evidence type="ECO:0000313" key="3">
    <source>
        <dbReference type="EMBL" id="TEB43328.1"/>
    </source>
</evidence>